<name>X1CW37_9ZZZZ</name>
<dbReference type="InterPro" id="IPR029032">
    <property type="entry name" value="AhpD-like"/>
</dbReference>
<comment type="caution">
    <text evidence="1">The sequence shown here is derived from an EMBL/GenBank/DDBJ whole genome shotgun (WGS) entry which is preliminary data.</text>
</comment>
<organism evidence="1">
    <name type="scientific">marine sediment metagenome</name>
    <dbReference type="NCBI Taxonomy" id="412755"/>
    <lineage>
        <taxon>unclassified sequences</taxon>
        <taxon>metagenomes</taxon>
        <taxon>ecological metagenomes</taxon>
    </lineage>
</organism>
<dbReference type="Gene3D" id="1.20.1290.10">
    <property type="entry name" value="AhpD-like"/>
    <property type="match status" value="1"/>
</dbReference>
<reference evidence="1" key="1">
    <citation type="journal article" date="2014" name="Front. Microbiol.">
        <title>High frequency of phylogenetically diverse reductive dehalogenase-homologous genes in deep subseafloor sedimentary metagenomes.</title>
        <authorList>
            <person name="Kawai M."/>
            <person name="Futagami T."/>
            <person name="Toyoda A."/>
            <person name="Takaki Y."/>
            <person name="Nishi S."/>
            <person name="Hori S."/>
            <person name="Arai W."/>
            <person name="Tsubouchi T."/>
            <person name="Morono Y."/>
            <person name="Uchiyama I."/>
            <person name="Ito T."/>
            <person name="Fujiyama A."/>
            <person name="Inagaki F."/>
            <person name="Takami H."/>
        </authorList>
    </citation>
    <scope>NUCLEOTIDE SEQUENCE</scope>
    <source>
        <strain evidence="1">Expedition CK06-06</strain>
    </source>
</reference>
<sequence length="57" mass="6265">VERAIDHGATVEEIAEVLGICIMLAGFESYMIGGRHVLKRAEEYAEKVKGTESRVAM</sequence>
<evidence type="ECO:0008006" key="2">
    <source>
        <dbReference type="Google" id="ProtNLM"/>
    </source>
</evidence>
<protein>
    <recommendedName>
        <fullName evidence="2">Carboxymuconolactone decarboxylase-like domain-containing protein</fullName>
    </recommendedName>
</protein>
<dbReference type="AlphaFoldDB" id="X1CW37"/>
<dbReference type="SUPFAM" id="SSF69118">
    <property type="entry name" value="AhpD-like"/>
    <property type="match status" value="1"/>
</dbReference>
<evidence type="ECO:0000313" key="1">
    <source>
        <dbReference type="EMBL" id="GAH12022.1"/>
    </source>
</evidence>
<accession>X1CW37</accession>
<dbReference type="EMBL" id="BART01031221">
    <property type="protein sequence ID" value="GAH12022.1"/>
    <property type="molecule type" value="Genomic_DNA"/>
</dbReference>
<proteinExistence type="predicted"/>
<feature type="non-terminal residue" evidence="1">
    <location>
        <position position="1"/>
    </location>
</feature>
<gene>
    <name evidence="1" type="ORF">S01H4_54281</name>
</gene>